<dbReference type="GO" id="GO:0046872">
    <property type="term" value="F:metal ion binding"/>
    <property type="evidence" value="ECO:0007669"/>
    <property type="project" value="UniProtKB-KW"/>
</dbReference>
<evidence type="ECO:0000313" key="11">
    <source>
        <dbReference type="EMBL" id="MCT8971718.1"/>
    </source>
</evidence>
<accession>A0AAW5QVK0</accession>
<evidence type="ECO:0000256" key="8">
    <source>
        <dbReference type="ARBA" id="ARBA00022842"/>
    </source>
</evidence>
<gene>
    <name evidence="11" type="ORF">MUB46_07615</name>
</gene>
<feature type="binding site" evidence="9">
    <location>
        <position position="88"/>
    </location>
    <ligand>
        <name>Mg(2+)</name>
        <dbReference type="ChEBI" id="CHEBI:18420"/>
        <label>1</label>
        <note>catalytic</note>
    </ligand>
</feature>
<dbReference type="FunFam" id="3.30.540.10:FF:000003">
    <property type="entry name" value="Inositol-1-monophosphatase"/>
    <property type="match status" value="1"/>
</dbReference>
<dbReference type="InterPro" id="IPR020583">
    <property type="entry name" value="Inositol_monoP_metal-BS"/>
</dbReference>
<dbReference type="GO" id="GO:0007165">
    <property type="term" value="P:signal transduction"/>
    <property type="evidence" value="ECO:0007669"/>
    <property type="project" value="TreeGrafter"/>
</dbReference>
<keyword evidence="7 10" id="KW-0378">Hydrolase</keyword>
<evidence type="ECO:0000313" key="12">
    <source>
        <dbReference type="Proteomes" id="UP001320898"/>
    </source>
</evidence>
<dbReference type="Proteomes" id="UP001320898">
    <property type="component" value="Unassembled WGS sequence"/>
</dbReference>
<comment type="catalytic activity">
    <reaction evidence="1 10">
        <text>a myo-inositol phosphate + H2O = myo-inositol + phosphate</text>
        <dbReference type="Rhea" id="RHEA:24056"/>
        <dbReference type="ChEBI" id="CHEBI:15377"/>
        <dbReference type="ChEBI" id="CHEBI:17268"/>
        <dbReference type="ChEBI" id="CHEBI:43474"/>
        <dbReference type="ChEBI" id="CHEBI:84139"/>
        <dbReference type="EC" id="3.1.3.25"/>
    </reaction>
</comment>
<dbReference type="GO" id="GO:0046854">
    <property type="term" value="P:phosphatidylinositol phosphate biosynthetic process"/>
    <property type="evidence" value="ECO:0007669"/>
    <property type="project" value="InterPro"/>
</dbReference>
<feature type="binding site" evidence="9">
    <location>
        <position position="86"/>
    </location>
    <ligand>
        <name>Mg(2+)</name>
        <dbReference type="ChEBI" id="CHEBI:18420"/>
        <label>1</label>
        <note>catalytic</note>
    </ligand>
</feature>
<dbReference type="PANTHER" id="PTHR20854">
    <property type="entry name" value="INOSITOL MONOPHOSPHATASE"/>
    <property type="match status" value="1"/>
</dbReference>
<sequence length="262" mass="28322">MARSALLNVMVQAATKAARALSRDFGEVENLQVSMKGPGDFVSSADLRAEKILREELSRVRPGYGFLMEESGETEGTDKAHRWIVDPLDGTTNFLHALPLFAVSIALERDGDIVAGVVFNPIMNELFVAEKGAGAFLNDRRIRVAQRRDLSQSVITTGIPHQGRGNHPTYLRELAPIMAKSAGIRRTGSAALDLAWLAAGRFDGFFERGLSRWDIAAGVLLVSEAGGFATDYTGRKSPLDSNSLVAGNVDIHRALVDSLSKS</sequence>
<dbReference type="SUPFAM" id="SSF56655">
    <property type="entry name" value="Carbohydrate phosphatase"/>
    <property type="match status" value="1"/>
</dbReference>
<dbReference type="GO" id="GO:0006020">
    <property type="term" value="P:inositol metabolic process"/>
    <property type="evidence" value="ECO:0007669"/>
    <property type="project" value="TreeGrafter"/>
</dbReference>
<name>A0AAW5QVK0_9HYPH</name>
<keyword evidence="12" id="KW-1185">Reference proteome</keyword>
<dbReference type="Pfam" id="PF00459">
    <property type="entry name" value="Inositol_P"/>
    <property type="match status" value="1"/>
</dbReference>
<organism evidence="11 12">
    <name type="scientific">Microbaculum marinisediminis</name>
    <dbReference type="NCBI Taxonomy" id="2931392"/>
    <lineage>
        <taxon>Bacteria</taxon>
        <taxon>Pseudomonadati</taxon>
        <taxon>Pseudomonadota</taxon>
        <taxon>Alphaproteobacteria</taxon>
        <taxon>Hyphomicrobiales</taxon>
        <taxon>Tepidamorphaceae</taxon>
        <taxon>Microbaculum</taxon>
    </lineage>
</organism>
<comment type="similarity">
    <text evidence="3 10">Belongs to the inositol monophosphatase superfamily.</text>
</comment>
<evidence type="ECO:0000256" key="2">
    <source>
        <dbReference type="ARBA" id="ARBA00001946"/>
    </source>
</evidence>
<evidence type="ECO:0000256" key="4">
    <source>
        <dbReference type="ARBA" id="ARBA00013106"/>
    </source>
</evidence>
<evidence type="ECO:0000256" key="7">
    <source>
        <dbReference type="ARBA" id="ARBA00022801"/>
    </source>
</evidence>
<dbReference type="EC" id="3.1.3.25" evidence="4 10"/>
<dbReference type="InterPro" id="IPR020550">
    <property type="entry name" value="Inositol_monophosphatase_CS"/>
</dbReference>
<dbReference type="Gene3D" id="3.40.190.80">
    <property type="match status" value="1"/>
</dbReference>
<keyword evidence="6 9" id="KW-0479">Metal-binding</keyword>
<dbReference type="InterPro" id="IPR000760">
    <property type="entry name" value="Inositol_monophosphatase-like"/>
</dbReference>
<dbReference type="RefSeq" id="WP_261615290.1">
    <property type="nucleotide sequence ID" value="NZ_JALIDZ010000003.1"/>
</dbReference>
<feature type="binding site" evidence="9">
    <location>
        <position position="89"/>
    </location>
    <ligand>
        <name>Mg(2+)</name>
        <dbReference type="ChEBI" id="CHEBI:18420"/>
        <label>1</label>
        <note>catalytic</note>
    </ligand>
</feature>
<proteinExistence type="inferred from homology"/>
<feature type="binding site" evidence="9">
    <location>
        <position position="214"/>
    </location>
    <ligand>
        <name>Mg(2+)</name>
        <dbReference type="ChEBI" id="CHEBI:18420"/>
        <label>1</label>
        <note>catalytic</note>
    </ligand>
</feature>
<protein>
    <recommendedName>
        <fullName evidence="5 10">Inositol-1-monophosphatase</fullName>
        <ecNumber evidence="4 10">3.1.3.25</ecNumber>
    </recommendedName>
</protein>
<keyword evidence="8 9" id="KW-0460">Magnesium</keyword>
<dbReference type="CDD" id="cd01639">
    <property type="entry name" value="IMPase"/>
    <property type="match status" value="1"/>
</dbReference>
<dbReference type="InterPro" id="IPR022337">
    <property type="entry name" value="Inositol_monophosphatase_SuhB"/>
</dbReference>
<dbReference type="PRINTS" id="PR01959">
    <property type="entry name" value="SBIMPHPHTASE"/>
</dbReference>
<dbReference type="EMBL" id="JALIDZ010000003">
    <property type="protein sequence ID" value="MCT8971718.1"/>
    <property type="molecule type" value="Genomic_DNA"/>
</dbReference>
<comment type="caution">
    <text evidence="11">The sequence shown here is derived from an EMBL/GenBank/DDBJ whole genome shotgun (WGS) entry which is preliminary data.</text>
</comment>
<dbReference type="InterPro" id="IPR033942">
    <property type="entry name" value="IMPase"/>
</dbReference>
<dbReference type="Gene3D" id="3.30.540.10">
    <property type="entry name" value="Fructose-1,6-Bisphosphatase, subunit A, domain 1"/>
    <property type="match status" value="1"/>
</dbReference>
<evidence type="ECO:0000256" key="9">
    <source>
        <dbReference type="PIRSR" id="PIRSR600760-2"/>
    </source>
</evidence>
<dbReference type="PROSITE" id="PS00629">
    <property type="entry name" value="IMP_1"/>
    <property type="match status" value="1"/>
</dbReference>
<evidence type="ECO:0000256" key="3">
    <source>
        <dbReference type="ARBA" id="ARBA00009759"/>
    </source>
</evidence>
<comment type="cofactor">
    <cofactor evidence="2 9 10">
        <name>Mg(2+)</name>
        <dbReference type="ChEBI" id="CHEBI:18420"/>
    </cofactor>
</comment>
<feature type="binding site" evidence="9">
    <location>
        <position position="69"/>
    </location>
    <ligand>
        <name>Mg(2+)</name>
        <dbReference type="ChEBI" id="CHEBI:18420"/>
        <label>1</label>
        <note>catalytic</note>
    </ligand>
</feature>
<reference evidence="11 12" key="1">
    <citation type="submission" date="2022-04" db="EMBL/GenBank/DDBJ databases">
        <authorList>
            <person name="Ye Y.-Q."/>
            <person name="Du Z.-J."/>
        </authorList>
    </citation>
    <scope>NUCLEOTIDE SEQUENCE [LARGE SCALE GENOMIC DNA]</scope>
    <source>
        <strain evidence="11 12">A6E488</strain>
    </source>
</reference>
<dbReference type="PROSITE" id="PS00630">
    <property type="entry name" value="IMP_2"/>
    <property type="match status" value="1"/>
</dbReference>
<evidence type="ECO:0000256" key="5">
    <source>
        <dbReference type="ARBA" id="ARBA00019784"/>
    </source>
</evidence>
<evidence type="ECO:0000256" key="1">
    <source>
        <dbReference type="ARBA" id="ARBA00001033"/>
    </source>
</evidence>
<dbReference type="PRINTS" id="PR00377">
    <property type="entry name" value="IMPHPHTASES"/>
</dbReference>
<dbReference type="AlphaFoldDB" id="A0AAW5QVK0"/>
<evidence type="ECO:0000256" key="10">
    <source>
        <dbReference type="RuleBase" id="RU364068"/>
    </source>
</evidence>
<evidence type="ECO:0000256" key="6">
    <source>
        <dbReference type="ARBA" id="ARBA00022723"/>
    </source>
</evidence>
<dbReference type="PANTHER" id="PTHR20854:SF4">
    <property type="entry name" value="INOSITOL-1-MONOPHOSPHATASE-RELATED"/>
    <property type="match status" value="1"/>
</dbReference>
<dbReference type="GO" id="GO:0008934">
    <property type="term" value="F:inositol monophosphate 1-phosphatase activity"/>
    <property type="evidence" value="ECO:0007669"/>
    <property type="project" value="InterPro"/>
</dbReference>